<keyword evidence="3" id="KW-1185">Reference proteome</keyword>
<keyword evidence="1" id="KW-0732">Signal</keyword>
<accession>A0A4E0RIG6</accession>
<dbReference type="AlphaFoldDB" id="A0A4E0RIG6"/>
<comment type="caution">
    <text evidence="2">The sequence shown here is derived from an EMBL/GenBank/DDBJ whole genome shotgun (WGS) entry which is preliminary data.</text>
</comment>
<evidence type="ECO:0000313" key="2">
    <source>
        <dbReference type="EMBL" id="THD28649.1"/>
    </source>
</evidence>
<dbReference type="Proteomes" id="UP000230066">
    <property type="component" value="Unassembled WGS sequence"/>
</dbReference>
<organism evidence="2 3">
    <name type="scientific">Fasciola hepatica</name>
    <name type="common">Liver fluke</name>
    <dbReference type="NCBI Taxonomy" id="6192"/>
    <lineage>
        <taxon>Eukaryota</taxon>
        <taxon>Metazoa</taxon>
        <taxon>Spiralia</taxon>
        <taxon>Lophotrochozoa</taxon>
        <taxon>Platyhelminthes</taxon>
        <taxon>Trematoda</taxon>
        <taxon>Digenea</taxon>
        <taxon>Plagiorchiida</taxon>
        <taxon>Echinostomata</taxon>
        <taxon>Echinostomatoidea</taxon>
        <taxon>Fasciolidae</taxon>
        <taxon>Fasciola</taxon>
    </lineage>
</organism>
<protein>
    <submittedName>
        <fullName evidence="2">Uncharacterized protein</fullName>
    </submittedName>
</protein>
<proteinExistence type="predicted"/>
<evidence type="ECO:0000256" key="1">
    <source>
        <dbReference type="SAM" id="SignalP"/>
    </source>
</evidence>
<name>A0A4E0RIG6_FASHE</name>
<dbReference type="EMBL" id="JXXN02000103">
    <property type="protein sequence ID" value="THD28649.1"/>
    <property type="molecule type" value="Genomic_DNA"/>
</dbReference>
<evidence type="ECO:0000313" key="3">
    <source>
        <dbReference type="Proteomes" id="UP000230066"/>
    </source>
</evidence>
<reference evidence="2" key="1">
    <citation type="submission" date="2019-03" db="EMBL/GenBank/DDBJ databases">
        <title>Improved annotation for the trematode Fasciola hepatica.</title>
        <authorList>
            <person name="Choi Y.-J."/>
            <person name="Martin J."/>
            <person name="Mitreva M."/>
        </authorList>
    </citation>
    <scope>NUCLEOTIDE SEQUENCE [LARGE SCALE GENOMIC DNA]</scope>
</reference>
<feature type="chain" id="PRO_5020028862" evidence="1">
    <location>
        <begin position="18"/>
        <end position="149"/>
    </location>
</feature>
<feature type="signal peptide" evidence="1">
    <location>
        <begin position="1"/>
        <end position="17"/>
    </location>
</feature>
<gene>
    <name evidence="2" type="ORF">D915_000575</name>
</gene>
<sequence length="149" mass="17538">MKEAMIFFLILNLVCIAAEFNTTETLVDGRVYDGDKPANWKTQYGNPFSAERIYLGKTLCEYMDNFYSMEGHIIAYVNHCELEAVYERPFAARVRLFFDLEHHPRDSVGDILRFTQVLFRKVDHSKYGLHFGELYNAYIMKSRSWIDDL</sequence>